<dbReference type="RefSeq" id="WP_061522610.1">
    <property type="nucleotide sequence ID" value="NZ_JAJJBV010000038.1"/>
</dbReference>
<comment type="caution">
    <text evidence="2">The sequence shown here is derived from an EMBL/GenBank/DDBJ whole genome shotgun (WGS) entry which is preliminary data.</text>
</comment>
<reference evidence="3" key="1">
    <citation type="submission" date="2016-02" db="EMBL/GenBank/DDBJ databases">
        <authorList>
            <person name="Dunlap C."/>
        </authorList>
    </citation>
    <scope>NUCLEOTIDE SEQUENCE [LARGE SCALE GENOMIC DNA]</scope>
    <source>
        <strain evidence="3">NRRL B-41092</strain>
    </source>
</reference>
<evidence type="ECO:0000313" key="3">
    <source>
        <dbReference type="Proteomes" id="UP000075430"/>
    </source>
</evidence>
<gene>
    <name evidence="2" type="ORF">AXI58_01760</name>
</gene>
<comment type="caution">
    <text evidence="1">Lacks conserved residue(s) required for the propagation of feature annotation.</text>
</comment>
<dbReference type="STRING" id="1793963.AXI58_01760"/>
<protein>
    <submittedName>
        <fullName evidence="2">PTS sorbitol transporter subunit IIA</fullName>
    </submittedName>
</protein>
<dbReference type="GO" id="GO:0008982">
    <property type="term" value="F:protein-N(PI)-phosphohistidine-sugar phosphotransferase activity"/>
    <property type="evidence" value="ECO:0007669"/>
    <property type="project" value="InterPro"/>
</dbReference>
<name>A0A150F6S8_9BACI</name>
<dbReference type="AlphaFoldDB" id="A0A150F6S8"/>
<dbReference type="InterPro" id="IPR036665">
    <property type="entry name" value="PTS_IIA_glucitol/sorbitol_sf"/>
</dbReference>
<dbReference type="OrthoDB" id="5113885at2"/>
<dbReference type="GO" id="GO:0005737">
    <property type="term" value="C:cytoplasm"/>
    <property type="evidence" value="ECO:0007669"/>
    <property type="project" value="InterPro"/>
</dbReference>
<accession>A0A150F6S8</accession>
<organism evidence="2 3">
    <name type="scientific">Bacillus nakamurai</name>
    <dbReference type="NCBI Taxonomy" id="1793963"/>
    <lineage>
        <taxon>Bacteria</taxon>
        <taxon>Bacillati</taxon>
        <taxon>Bacillota</taxon>
        <taxon>Bacilli</taxon>
        <taxon>Bacillales</taxon>
        <taxon>Bacillaceae</taxon>
        <taxon>Bacillus</taxon>
    </lineage>
</organism>
<dbReference type="PANTHER" id="PTHR40398:SF1">
    <property type="entry name" value="PTS SYSTEM GLUCITOL_SORBITOL-SPECIFIC EIIA COMPONENT"/>
    <property type="match status" value="1"/>
</dbReference>
<dbReference type="Pfam" id="PF03829">
    <property type="entry name" value="PTSIIA_gutA"/>
    <property type="match status" value="1"/>
</dbReference>
<evidence type="ECO:0000256" key="1">
    <source>
        <dbReference type="PROSITE-ProRule" id="PRU00420"/>
    </source>
</evidence>
<dbReference type="PROSITE" id="PS51097">
    <property type="entry name" value="PTS_EIIA_TYPE_5"/>
    <property type="match status" value="1"/>
</dbReference>
<proteinExistence type="predicted"/>
<keyword evidence="3" id="KW-1185">Reference proteome</keyword>
<sequence>MQTLYETNIQQIGSSAADFLSEGMFILFGENAPAELSDFCLLISINKVNGSIEAGDILSLNGKEYSITAVGEAVKKNLEALGHITLKFDGSDVPELPGSLYLEKAELTLPKADSKIQIVKRGE</sequence>
<dbReference type="GO" id="GO:0016301">
    <property type="term" value="F:kinase activity"/>
    <property type="evidence" value="ECO:0007669"/>
    <property type="project" value="TreeGrafter"/>
</dbReference>
<dbReference type="Gene3D" id="2.40.33.40">
    <property type="entry name" value="Phosphotransferase system, glucitol/sorbitol-specific IIA component"/>
    <property type="match status" value="1"/>
</dbReference>
<dbReference type="GO" id="GO:0009401">
    <property type="term" value="P:phosphoenolpyruvate-dependent sugar phosphotransferase system"/>
    <property type="evidence" value="ECO:0007669"/>
    <property type="project" value="InterPro"/>
</dbReference>
<dbReference type="EMBL" id="LSBA01000023">
    <property type="protein sequence ID" value="KXZ17142.1"/>
    <property type="molecule type" value="Genomic_DNA"/>
</dbReference>
<evidence type="ECO:0000313" key="2">
    <source>
        <dbReference type="EMBL" id="KXZ17142.1"/>
    </source>
</evidence>
<dbReference type="PANTHER" id="PTHR40398">
    <property type="entry name" value="PTS SYSTEM GLUCITOL/SORBITOL-SPECIFIC EIIA COMPONENT"/>
    <property type="match status" value="1"/>
</dbReference>
<dbReference type="InterPro" id="IPR004716">
    <property type="entry name" value="PTS_IIA_glucitol/sorbitol-sp"/>
</dbReference>
<dbReference type="SUPFAM" id="SSF141530">
    <property type="entry name" value="PTSIIA/GutA-like"/>
    <property type="match status" value="1"/>
</dbReference>
<dbReference type="Proteomes" id="UP000075430">
    <property type="component" value="Unassembled WGS sequence"/>
</dbReference>